<keyword evidence="4" id="KW-1185">Reference proteome</keyword>
<dbReference type="Proteomes" id="UP000799118">
    <property type="component" value="Unassembled WGS sequence"/>
</dbReference>
<proteinExistence type="predicted"/>
<feature type="compositionally biased region" description="Basic and acidic residues" evidence="1">
    <location>
        <begin position="553"/>
        <end position="580"/>
    </location>
</feature>
<feature type="region of interest" description="Disordered" evidence="1">
    <location>
        <begin position="550"/>
        <end position="580"/>
    </location>
</feature>
<dbReference type="PANTHER" id="PTHR47667:SF1">
    <property type="entry name" value="REGULATOR OF TY1 TRANSPOSITION PROTEIN 107"/>
    <property type="match status" value="1"/>
</dbReference>
<dbReference type="PANTHER" id="PTHR47667">
    <property type="entry name" value="REGULATOR OF TY1 TRANSPOSITION PROTEIN 107"/>
    <property type="match status" value="1"/>
</dbReference>
<dbReference type="OrthoDB" id="342264at2759"/>
<dbReference type="AlphaFoldDB" id="A0A6A4ICR5"/>
<dbReference type="InterPro" id="IPR036420">
    <property type="entry name" value="BRCT_dom_sf"/>
</dbReference>
<feature type="domain" description="BRCT" evidence="2">
    <location>
        <begin position="622"/>
        <end position="668"/>
    </location>
</feature>
<dbReference type="Pfam" id="PF16770">
    <property type="entry name" value="RTT107_BRCT_5"/>
    <property type="match status" value="1"/>
</dbReference>
<evidence type="ECO:0000259" key="2">
    <source>
        <dbReference type="PROSITE" id="PS50172"/>
    </source>
</evidence>
<feature type="domain" description="BRCT" evidence="2">
    <location>
        <begin position="83"/>
        <end position="179"/>
    </location>
</feature>
<dbReference type="Pfam" id="PF12738">
    <property type="entry name" value="PTCB-BRCT"/>
    <property type="match status" value="1"/>
</dbReference>
<dbReference type="Pfam" id="PF16589">
    <property type="entry name" value="BRCT_2"/>
    <property type="match status" value="1"/>
</dbReference>
<dbReference type="Gene3D" id="3.40.50.10190">
    <property type="entry name" value="BRCT domain"/>
    <property type="match status" value="4"/>
</dbReference>
<feature type="domain" description="BRCT" evidence="2">
    <location>
        <begin position="1"/>
        <end position="82"/>
    </location>
</feature>
<protein>
    <recommendedName>
        <fullName evidence="2">BRCT domain-containing protein</fullName>
    </recommendedName>
</protein>
<sequence length="803" mass="90194">MAIFRNLFFFIDLPCEFFQNISIKIEENGGKSTWRAENATHIVTFDWDSYKDISGTTPVVTPKWIERSFILNYLQPTQFYSTNPRLIFSGVVGCSADSDNEFPIISSAIQSLGGQWRENIGQDVTHFFANDSDSEKFEKAIAFCEQISAQGQLPSIIIPEWFDEVLKRGELLSIDVYCWPDPVILQDHSQNALLALTPEVPNQTGFMNSRLLMSVVLDLDERRSSIHALIERLDGRVVSIEGNEDEQAEAVKVEDCDIFITAYRDGLAYAEAVRLRKTIASLSWFFHVAASGEMTSPYMQLLHFPVPRTKIRALIQKEVTVTNFTGEARDYVKALIQTMGAVFTPDLRPESTLLLIAASSHTLKYQNALSLKIPIRDLPWLERSFIKWKMVDSGPWTPSLTVSPLLSQNGLLNDFVDSLDLGLASALSPSPVKNHEPAMSVHGDVAKQLPEEHTDKAEPATIQSPQATVGSFLDEIDMTGKEMVERVEIEEVDQEFTRADVGQASVTISQRNSGDRHVTVSTFIDSDSSRRRVDATPASVQAVETAFVSSSKQRIDESHPESVSKKKRKMASDEARPDKKIKSRPRLVKVATTQVLLTEDQRKKLAGLKVKFTTKPTDTGITHLIAEKISLTTKFLCALAVAPFIVTIKWVEDSAAANKLLEEEPYILKDRGEWNEVDLAVSLQRASELKRAPLFKKHTFYITPNVKPLGDERNEFEMILKAFGGDCKEISSPPNDRQLALKVGDDVPFGHYVSCEEDKERWDAVDPKFPIHDLKFIWLSILTQKIEWQDSGLMLREPVARAA</sequence>
<dbReference type="PROSITE" id="PS50172">
    <property type="entry name" value="BRCT"/>
    <property type="match status" value="4"/>
</dbReference>
<gene>
    <name evidence="3" type="ORF">BT96DRAFT_875512</name>
</gene>
<dbReference type="EMBL" id="ML769401">
    <property type="protein sequence ID" value="KAE9406545.1"/>
    <property type="molecule type" value="Genomic_DNA"/>
</dbReference>
<name>A0A6A4ICR5_9AGAR</name>
<evidence type="ECO:0000256" key="1">
    <source>
        <dbReference type="SAM" id="MobiDB-lite"/>
    </source>
</evidence>
<dbReference type="InterPro" id="IPR053036">
    <property type="entry name" value="CellCycle_DNARepair_Reg"/>
</dbReference>
<accession>A0A6A4ICR5</accession>
<dbReference type="SMART" id="SM00292">
    <property type="entry name" value="BRCT"/>
    <property type="match status" value="5"/>
</dbReference>
<dbReference type="SUPFAM" id="SSF52113">
    <property type="entry name" value="BRCT domain"/>
    <property type="match status" value="4"/>
</dbReference>
<dbReference type="InterPro" id="IPR001357">
    <property type="entry name" value="BRCT_dom"/>
</dbReference>
<organism evidence="3 4">
    <name type="scientific">Gymnopus androsaceus JB14</name>
    <dbReference type="NCBI Taxonomy" id="1447944"/>
    <lineage>
        <taxon>Eukaryota</taxon>
        <taxon>Fungi</taxon>
        <taxon>Dikarya</taxon>
        <taxon>Basidiomycota</taxon>
        <taxon>Agaricomycotina</taxon>
        <taxon>Agaricomycetes</taxon>
        <taxon>Agaricomycetidae</taxon>
        <taxon>Agaricales</taxon>
        <taxon>Marasmiineae</taxon>
        <taxon>Omphalotaceae</taxon>
        <taxon>Gymnopus</taxon>
    </lineage>
</organism>
<evidence type="ECO:0000313" key="4">
    <source>
        <dbReference type="Proteomes" id="UP000799118"/>
    </source>
</evidence>
<feature type="domain" description="BRCT" evidence="2">
    <location>
        <begin position="329"/>
        <end position="398"/>
    </location>
</feature>
<reference evidence="3" key="1">
    <citation type="journal article" date="2019" name="Environ. Microbiol.">
        <title>Fungal ecological strategies reflected in gene transcription - a case study of two litter decomposers.</title>
        <authorList>
            <person name="Barbi F."/>
            <person name="Kohler A."/>
            <person name="Barry K."/>
            <person name="Baskaran P."/>
            <person name="Daum C."/>
            <person name="Fauchery L."/>
            <person name="Ihrmark K."/>
            <person name="Kuo A."/>
            <person name="LaButti K."/>
            <person name="Lipzen A."/>
            <person name="Morin E."/>
            <person name="Grigoriev I.V."/>
            <person name="Henrissat B."/>
            <person name="Lindahl B."/>
            <person name="Martin F."/>
        </authorList>
    </citation>
    <scope>NUCLEOTIDE SEQUENCE</scope>
    <source>
        <strain evidence="3">JB14</strain>
    </source>
</reference>
<dbReference type="CDD" id="cd18432">
    <property type="entry name" value="BRCT_PAXIP1_rpt6_like"/>
    <property type="match status" value="1"/>
</dbReference>
<evidence type="ECO:0000313" key="3">
    <source>
        <dbReference type="EMBL" id="KAE9406545.1"/>
    </source>
</evidence>